<evidence type="ECO:0000313" key="4">
    <source>
        <dbReference type="Proteomes" id="UP000187134"/>
    </source>
</evidence>
<dbReference type="AlphaFoldDB" id="A0A117I1V8"/>
<reference evidence="1 3" key="1">
    <citation type="journal article" date="2016" name="Genome Announc.">
        <title>Draft Genome Sequence of Paenibacillus amylolyticus Heshi-A3, Isolated from Fermented Rice Bran in a Japanese Fermented Seafood Dish.</title>
        <authorList>
            <person name="Akuzawa S."/>
            <person name="Nagaoka J."/>
            <person name="Kanekatsu M."/>
            <person name="Kubota E."/>
            <person name="Ohtake R."/>
            <person name="Suzuki T."/>
            <person name="Kanesaki Y."/>
        </authorList>
    </citation>
    <scope>NUCLEOTIDE SEQUENCE [LARGE SCALE GENOMIC DNA]</scope>
    <source>
        <strain evidence="1 3">Heshi-A3</strain>
    </source>
</reference>
<comment type="caution">
    <text evidence="1">The sequence shown here is derived from an EMBL/GenBank/DDBJ whole genome shotgun (WGS) entry which is preliminary data.</text>
</comment>
<dbReference type="EMBL" id="MRTJ01000011">
    <property type="protein sequence ID" value="OMF11078.1"/>
    <property type="molecule type" value="Genomic_DNA"/>
</dbReference>
<protein>
    <submittedName>
        <fullName evidence="1">Uncharacterized protein</fullName>
    </submittedName>
</protein>
<gene>
    <name evidence="2" type="ORF">BK131_21825</name>
    <name evidence="1" type="ORF">PAHA3_2844</name>
</gene>
<proteinExistence type="predicted"/>
<evidence type="ECO:0000313" key="1">
    <source>
        <dbReference type="EMBL" id="GAS82770.1"/>
    </source>
</evidence>
<dbReference type="Proteomes" id="UP000069697">
    <property type="component" value="Unassembled WGS sequence"/>
</dbReference>
<sequence>MSEALTSLQAQYESLKEQGSLDEATQALFAELFAEAERLQASNLTLRRTILKSSSKESRMSTKLRDALYE</sequence>
<reference evidence="3" key="2">
    <citation type="submission" date="2016-01" db="EMBL/GenBank/DDBJ databases">
        <title>Draft Genome Sequence of Paenibacillus amylolyticus Heshi-A3 that Was Isolated from Fermented Rice Bran with Aging Salted Mackerel, Which Was Named Heshiko as Traditional Fermented Seafood in Japan.</title>
        <authorList>
            <person name="Akuzawa S."/>
            <person name="Nakagawa J."/>
            <person name="Kanekatsu T."/>
            <person name="Kubota E."/>
            <person name="Ohtake R."/>
            <person name="Suzuki T."/>
            <person name="Kanesaki Y."/>
        </authorList>
    </citation>
    <scope>NUCLEOTIDE SEQUENCE [LARGE SCALE GENOMIC DNA]</scope>
    <source>
        <strain evidence="3">Heshi-A3</strain>
    </source>
</reference>
<name>A0A117I1V8_PAEAM</name>
<dbReference type="Proteomes" id="UP000187134">
    <property type="component" value="Unassembled WGS sequence"/>
</dbReference>
<reference evidence="2 4" key="3">
    <citation type="submission" date="2016-11" db="EMBL/GenBank/DDBJ databases">
        <title>Paenibacillus species isolates.</title>
        <authorList>
            <person name="Beno S.M."/>
        </authorList>
    </citation>
    <scope>NUCLEOTIDE SEQUENCE [LARGE SCALE GENOMIC DNA]</scope>
    <source>
        <strain evidence="2 4">FSL H8-0246</strain>
    </source>
</reference>
<evidence type="ECO:0000313" key="3">
    <source>
        <dbReference type="Proteomes" id="UP000069697"/>
    </source>
</evidence>
<organism evidence="1 3">
    <name type="scientific">Paenibacillus amylolyticus</name>
    <dbReference type="NCBI Taxonomy" id="1451"/>
    <lineage>
        <taxon>Bacteria</taxon>
        <taxon>Bacillati</taxon>
        <taxon>Bacillota</taxon>
        <taxon>Bacilli</taxon>
        <taxon>Bacillales</taxon>
        <taxon>Paenibacillaceae</taxon>
        <taxon>Paenibacillus</taxon>
    </lineage>
</organism>
<dbReference type="RefSeq" id="WP_062835250.1">
    <property type="nucleotide sequence ID" value="NZ_BCNV01000001.1"/>
</dbReference>
<dbReference type="EMBL" id="BCNV01000001">
    <property type="protein sequence ID" value="GAS82770.1"/>
    <property type="molecule type" value="Genomic_DNA"/>
</dbReference>
<accession>A0A117I1V8</accession>
<evidence type="ECO:0000313" key="2">
    <source>
        <dbReference type="EMBL" id="OMF11078.1"/>
    </source>
</evidence>